<evidence type="ECO:0000256" key="2">
    <source>
        <dbReference type="SAM" id="Phobius"/>
    </source>
</evidence>
<dbReference type="AlphaFoldDB" id="A0A3S8UKJ7"/>
<keyword evidence="2" id="KW-0812">Transmembrane</keyword>
<dbReference type="KEGG" id="pory:EJA05_14230"/>
<dbReference type="EMBL" id="CP034338">
    <property type="protein sequence ID" value="AZL68818.1"/>
    <property type="molecule type" value="Genomic_DNA"/>
</dbReference>
<dbReference type="Proteomes" id="UP000268230">
    <property type="component" value="Chromosome"/>
</dbReference>
<gene>
    <name evidence="3" type="ORF">EJA05_14230</name>
</gene>
<evidence type="ECO:0000313" key="4">
    <source>
        <dbReference type="Proteomes" id="UP000268230"/>
    </source>
</evidence>
<proteinExistence type="predicted"/>
<feature type="region of interest" description="Disordered" evidence="1">
    <location>
        <begin position="124"/>
        <end position="157"/>
    </location>
</feature>
<feature type="compositionally biased region" description="Polar residues" evidence="1">
    <location>
        <begin position="147"/>
        <end position="157"/>
    </location>
</feature>
<feature type="transmembrane region" description="Helical" evidence="2">
    <location>
        <begin position="49"/>
        <end position="77"/>
    </location>
</feature>
<evidence type="ECO:0000313" key="3">
    <source>
        <dbReference type="EMBL" id="AZL68818.1"/>
    </source>
</evidence>
<protein>
    <submittedName>
        <fullName evidence="3">Uncharacterized protein</fullName>
    </submittedName>
</protein>
<organism evidence="3 4">
    <name type="scientific">Pseudomonas entomophila</name>
    <dbReference type="NCBI Taxonomy" id="312306"/>
    <lineage>
        <taxon>Bacteria</taxon>
        <taxon>Pseudomonadati</taxon>
        <taxon>Pseudomonadota</taxon>
        <taxon>Gammaproteobacteria</taxon>
        <taxon>Pseudomonadales</taxon>
        <taxon>Pseudomonadaceae</taxon>
        <taxon>Pseudomonas</taxon>
    </lineage>
</organism>
<keyword evidence="2" id="KW-1133">Transmembrane helix</keyword>
<evidence type="ECO:0000256" key="1">
    <source>
        <dbReference type="SAM" id="MobiDB-lite"/>
    </source>
</evidence>
<name>A0A3S8UKJ7_9PSED</name>
<keyword evidence="2" id="KW-0472">Membrane</keyword>
<feature type="transmembrane region" description="Helical" evidence="2">
    <location>
        <begin position="18"/>
        <end position="37"/>
    </location>
</feature>
<reference evidence="3 4" key="1">
    <citation type="submission" date="2018-12" db="EMBL/GenBank/DDBJ databases">
        <authorList>
            <person name="Li S."/>
            <person name="Yang R."/>
            <person name="Chen G."/>
            <person name="Zou L."/>
            <person name="Zhang C."/>
            <person name="Chen Y."/>
            <person name="Liu Z."/>
            <person name="Li Y."/>
            <person name="Yan Y."/>
            <person name="Huang M."/>
            <person name="Chen T."/>
        </authorList>
    </citation>
    <scope>NUCLEOTIDE SEQUENCE [LARGE SCALE GENOMIC DNA]</scope>
    <source>
        <strain evidence="3 4">1257</strain>
    </source>
</reference>
<accession>A0A3S8UKJ7</accession>
<dbReference type="OrthoDB" id="10013749at2"/>
<sequence>MTGDCFKLLFSMEGASALMAQVFGVVGLLWMLIFSFIHRDIVSSTKLIGSALVLGMAFAANHVVTYGLSIFIVATLVTELHFLEKIAALFWNRDKYWEHLQKQSPSAVEEKAEAEALEMQGESIPVGNAPSQGATLGEVGTGGKNETPVTSRSSTEKSNLVERLLDTEDRVLLNLVQPGGYFEGGKLLRSYAVRYEGKYAQFDGIIKFADSHYVVEVKHGTNVSLANAAISKTKNLAGTYRKVLLMQGEEVSVRPVVLFPDTIEKQGIDTSKVMLFVFNSENYGVTRWANHR</sequence>